<comment type="caution">
    <text evidence="3">The sequence shown here is derived from an EMBL/GenBank/DDBJ whole genome shotgun (WGS) entry which is preliminary data.</text>
</comment>
<protein>
    <submittedName>
        <fullName evidence="3">Alpha-amylase domain containing protein</fullName>
    </submittedName>
</protein>
<evidence type="ECO:0000313" key="4">
    <source>
        <dbReference type="Proteomes" id="UP000292052"/>
    </source>
</evidence>
<dbReference type="EMBL" id="QDEB01002500">
    <property type="protein sequence ID" value="RZC43035.1"/>
    <property type="molecule type" value="Genomic_DNA"/>
</dbReference>
<name>A0A482WDD7_ASBVE</name>
<evidence type="ECO:0000313" key="3">
    <source>
        <dbReference type="EMBL" id="RZC43035.1"/>
    </source>
</evidence>
<dbReference type="Proteomes" id="UP000292052">
    <property type="component" value="Unassembled WGS sequence"/>
</dbReference>
<dbReference type="InterPro" id="IPR017853">
    <property type="entry name" value="GH"/>
</dbReference>
<feature type="chain" id="PRO_5019782429" evidence="1">
    <location>
        <begin position="16"/>
        <end position="466"/>
    </location>
</feature>
<dbReference type="STRING" id="1661398.A0A482WDD7"/>
<feature type="domain" description="Glycosyl hydrolase family 13 catalytic" evidence="2">
    <location>
        <begin position="38"/>
        <end position="368"/>
    </location>
</feature>
<organism evidence="3 4">
    <name type="scientific">Asbolus verrucosus</name>
    <name type="common">Desert ironclad beetle</name>
    <dbReference type="NCBI Taxonomy" id="1661398"/>
    <lineage>
        <taxon>Eukaryota</taxon>
        <taxon>Metazoa</taxon>
        <taxon>Ecdysozoa</taxon>
        <taxon>Arthropoda</taxon>
        <taxon>Hexapoda</taxon>
        <taxon>Insecta</taxon>
        <taxon>Pterygota</taxon>
        <taxon>Neoptera</taxon>
        <taxon>Endopterygota</taxon>
        <taxon>Coleoptera</taxon>
        <taxon>Polyphaga</taxon>
        <taxon>Cucujiformia</taxon>
        <taxon>Tenebrionidae</taxon>
        <taxon>Pimeliinae</taxon>
        <taxon>Asbolus</taxon>
    </lineage>
</organism>
<keyword evidence="4" id="KW-1185">Reference proteome</keyword>
<dbReference type="SMART" id="SM00642">
    <property type="entry name" value="Aamy"/>
    <property type="match status" value="1"/>
</dbReference>
<gene>
    <name evidence="3" type="ORF">BDFB_002349</name>
</gene>
<dbReference type="SUPFAM" id="SSF51445">
    <property type="entry name" value="(Trans)glycosidases"/>
    <property type="match status" value="1"/>
</dbReference>
<dbReference type="CDD" id="cd00551">
    <property type="entry name" value="AmyAc_family"/>
    <property type="match status" value="1"/>
</dbReference>
<evidence type="ECO:0000259" key="2">
    <source>
        <dbReference type="SMART" id="SM00642"/>
    </source>
</evidence>
<dbReference type="PANTHER" id="PTHR10357:SF225">
    <property type="entry name" value="MALTASE 1-LIKE PROTEIN"/>
    <property type="match status" value="1"/>
</dbReference>
<dbReference type="OrthoDB" id="1740265at2759"/>
<dbReference type="Gene3D" id="3.20.20.80">
    <property type="entry name" value="Glycosidases"/>
    <property type="match status" value="1"/>
</dbReference>
<dbReference type="PANTHER" id="PTHR10357">
    <property type="entry name" value="ALPHA-AMYLASE FAMILY MEMBER"/>
    <property type="match status" value="1"/>
</dbReference>
<dbReference type="InterPro" id="IPR006047">
    <property type="entry name" value="GH13_cat_dom"/>
</dbReference>
<proteinExistence type="predicted"/>
<dbReference type="GO" id="GO:0005975">
    <property type="term" value="P:carbohydrate metabolic process"/>
    <property type="evidence" value="ECO:0007669"/>
    <property type="project" value="InterPro"/>
</dbReference>
<evidence type="ECO:0000256" key="1">
    <source>
        <dbReference type="SAM" id="SignalP"/>
    </source>
</evidence>
<sequence>MFLSGLAAMVALVIAMISTLPKTCDPHTEWYQGSVMYEIFPASFFDSNKDMLGDFKGMSLKADHMKSLGVRAVRLNSIFATQHYPEDYKNVSTLIKIAPQLGSLNDFTILTKILHKRNISLLLDLPVFPVLKQLVPNKVSDISNNTKLEPSVEFLKTSPEMDLVEEALIYWKNNGVDGFYLKGLEYFVDDPNLAQSLRRWKKIVGSECPVIISEMVINTVPRGILNTVLDNVDLIDVRLEIEKGVSAVSKQIESIQNGTLFSRPGLPWIQWSLGDESSNRLANILPHSNATLGATLLQLMLPGTPSIFYGNEIGLQQNSNPEFDRNLRQLVHMSWPNESRNVLYWMPSEETSMNLAQVHLIKEMANLRSRSPAIYINSVYKQGDNKVNAEVKYSRRDLLVIQRWYPRRKSYVVVSNLGNSTVTADLSTLLYSGVIVIGPRPDSKSESISFKDISLWPGESVVIQLD</sequence>
<keyword evidence="1" id="KW-0732">Signal</keyword>
<dbReference type="AlphaFoldDB" id="A0A482WDD7"/>
<dbReference type="Pfam" id="PF00128">
    <property type="entry name" value="Alpha-amylase"/>
    <property type="match status" value="1"/>
</dbReference>
<feature type="signal peptide" evidence="1">
    <location>
        <begin position="1"/>
        <end position="15"/>
    </location>
</feature>
<reference evidence="3 4" key="1">
    <citation type="submission" date="2017-03" db="EMBL/GenBank/DDBJ databases">
        <title>Genome of the blue death feigning beetle - Asbolus verrucosus.</title>
        <authorList>
            <person name="Rider S.D."/>
        </authorList>
    </citation>
    <scope>NUCLEOTIDE SEQUENCE [LARGE SCALE GENOMIC DNA]</scope>
    <source>
        <strain evidence="3">Butters</strain>
        <tissue evidence="3">Head and leg muscle</tissue>
    </source>
</reference>
<accession>A0A482WDD7</accession>